<evidence type="ECO:0000259" key="4">
    <source>
        <dbReference type="PROSITE" id="PS50102"/>
    </source>
</evidence>
<feature type="compositionally biased region" description="Gly residues" evidence="3">
    <location>
        <begin position="465"/>
        <end position="494"/>
    </location>
</feature>
<evidence type="ECO:0000256" key="2">
    <source>
        <dbReference type="PROSITE-ProRule" id="PRU00176"/>
    </source>
</evidence>
<evidence type="ECO:0000313" key="7">
    <source>
        <dbReference type="EMBL" id="KAK7463113.1"/>
    </source>
</evidence>
<organism evidence="6 8">
    <name type="scientific">Marasmiellus scandens</name>
    <dbReference type="NCBI Taxonomy" id="2682957"/>
    <lineage>
        <taxon>Eukaryota</taxon>
        <taxon>Fungi</taxon>
        <taxon>Dikarya</taxon>
        <taxon>Basidiomycota</taxon>
        <taxon>Agaricomycotina</taxon>
        <taxon>Agaricomycetes</taxon>
        <taxon>Agaricomycetidae</taxon>
        <taxon>Agaricales</taxon>
        <taxon>Marasmiineae</taxon>
        <taxon>Omphalotaceae</taxon>
        <taxon>Marasmiellus</taxon>
    </lineage>
</organism>
<feature type="compositionally biased region" description="Polar residues" evidence="3">
    <location>
        <begin position="314"/>
        <end position="338"/>
    </location>
</feature>
<dbReference type="InterPro" id="IPR002075">
    <property type="entry name" value="NTF2_dom"/>
</dbReference>
<comment type="caution">
    <text evidence="6">The sequence shown here is derived from an EMBL/GenBank/DDBJ whole genome shotgun (WGS) entry which is preliminary data.</text>
</comment>
<feature type="compositionally biased region" description="Pro residues" evidence="3">
    <location>
        <begin position="152"/>
        <end position="166"/>
    </location>
</feature>
<feature type="compositionally biased region" description="Pro residues" evidence="3">
    <location>
        <begin position="227"/>
        <end position="292"/>
    </location>
</feature>
<dbReference type="Gene3D" id="3.10.450.50">
    <property type="match status" value="1"/>
</dbReference>
<evidence type="ECO:0000313" key="6">
    <source>
        <dbReference type="EMBL" id="KAK7437885.1"/>
    </source>
</evidence>
<evidence type="ECO:0000259" key="5">
    <source>
        <dbReference type="PROSITE" id="PS50177"/>
    </source>
</evidence>
<reference evidence="6 8" key="1">
    <citation type="submission" date="2024-01" db="EMBL/GenBank/DDBJ databases">
        <title>A draft genome for the cacao thread blight pathogen Marasmiellus scandens.</title>
        <authorList>
            <person name="Baruah I.K."/>
            <person name="Leung J."/>
            <person name="Bukari Y."/>
            <person name="Amoako-Attah I."/>
            <person name="Meinhardt L.W."/>
            <person name="Bailey B.A."/>
            <person name="Cohen S.P."/>
        </authorList>
    </citation>
    <scope>NUCLEOTIDE SEQUENCE [LARGE SCALE GENOMIC DNA]</scope>
    <source>
        <strain evidence="6 8">GH-19</strain>
    </source>
</reference>
<feature type="region of interest" description="Disordered" evidence="3">
    <location>
        <begin position="136"/>
        <end position="352"/>
    </location>
</feature>
<sequence length="494" mass="51306">MAGTTPLPSEVGWQFVPQYYQFVNKEPERLHCFYGKTSTFVHGTEGEDAHTCHGQQEIHSEITKIGFQDCKIFIHSVDAQSSVNNGIVIQVIGEMSNKDESEWRKFVQTFFLAEQPNGYFVLNDIFRFLKEDTVDDEVAEEEAPETAAAPSVPEPVPEPAAAPPAPVLEFQEQPPPPAADISAVPVEEPPTTVSDIDAPVQTPTPAPEPQVAVAQPNGFHHEAEKPSPSPAPVSKSPAPPAAPVAATPPPPQPQPQPPAPSTAPPPSTAAAPAPPAPQAAPQPVQPAAPPQPKTWANLAATNSKKWGSAVAQESRGTTENVPSTPSGGSGTHTPQNAPATPGGPRGGSPHPAYAAAQAVSIPQCFIKSVGENVTEPALKTALQRFGPVKSVEIVRNKACAFAEFTTAEAAKRAIINSLSPNAGGEGGLKVETESGPARVIVETKRERGDRPPPRGRGGPPFNEGRGAGGGEGRGGSGFRSGRGGGGGRGRGGAK</sequence>
<feature type="domain" description="NTF2" evidence="5">
    <location>
        <begin position="11"/>
        <end position="128"/>
    </location>
</feature>
<evidence type="ECO:0000256" key="3">
    <source>
        <dbReference type="SAM" id="MobiDB-lite"/>
    </source>
</evidence>
<evidence type="ECO:0000313" key="8">
    <source>
        <dbReference type="Proteomes" id="UP001498398"/>
    </source>
</evidence>
<accession>A0ABR1IRS3</accession>
<dbReference type="InterPro" id="IPR039539">
    <property type="entry name" value="Ras_GTPase_bind_prot"/>
</dbReference>
<dbReference type="PROSITE" id="PS50102">
    <property type="entry name" value="RRM"/>
    <property type="match status" value="1"/>
</dbReference>
<feature type="region of interest" description="Disordered" evidence="3">
    <location>
        <begin position="421"/>
        <end position="494"/>
    </location>
</feature>
<dbReference type="CDD" id="cd00590">
    <property type="entry name" value="RRM_SF"/>
    <property type="match status" value="1"/>
</dbReference>
<dbReference type="SMART" id="SM00360">
    <property type="entry name" value="RRM"/>
    <property type="match status" value="1"/>
</dbReference>
<dbReference type="Gene3D" id="3.30.70.330">
    <property type="match status" value="1"/>
</dbReference>
<evidence type="ECO:0000256" key="1">
    <source>
        <dbReference type="ARBA" id="ARBA00022884"/>
    </source>
</evidence>
<keyword evidence="8" id="KW-1185">Reference proteome</keyword>
<protein>
    <submittedName>
        <fullName evidence="6">Uncharacterized protein</fullName>
    </submittedName>
</protein>
<dbReference type="PROSITE" id="PS50177">
    <property type="entry name" value="NTF2_DOMAIN"/>
    <property type="match status" value="1"/>
</dbReference>
<feature type="domain" description="RRM" evidence="4">
    <location>
        <begin position="362"/>
        <end position="446"/>
    </location>
</feature>
<dbReference type="EMBL" id="JBANRG010000010">
    <property type="protein sequence ID" value="KAK7463113.1"/>
    <property type="molecule type" value="Genomic_DNA"/>
</dbReference>
<dbReference type="PANTHER" id="PTHR10693:SF20">
    <property type="entry name" value="AT27578P"/>
    <property type="match status" value="1"/>
</dbReference>
<dbReference type="InterPro" id="IPR012677">
    <property type="entry name" value="Nucleotide-bd_a/b_plait_sf"/>
</dbReference>
<feature type="compositionally biased region" description="Basic and acidic residues" evidence="3">
    <location>
        <begin position="441"/>
        <end position="452"/>
    </location>
</feature>
<dbReference type="Proteomes" id="UP001498398">
    <property type="component" value="Unassembled WGS sequence"/>
</dbReference>
<dbReference type="EMBL" id="JBANRG010000082">
    <property type="protein sequence ID" value="KAK7437885.1"/>
    <property type="molecule type" value="Genomic_DNA"/>
</dbReference>
<dbReference type="Pfam" id="PF00076">
    <property type="entry name" value="RRM_1"/>
    <property type="match status" value="1"/>
</dbReference>
<dbReference type="InterPro" id="IPR035979">
    <property type="entry name" value="RBD_domain_sf"/>
</dbReference>
<dbReference type="SUPFAM" id="SSF54427">
    <property type="entry name" value="NTF2-like"/>
    <property type="match status" value="1"/>
</dbReference>
<dbReference type="InterPro" id="IPR032710">
    <property type="entry name" value="NTF2-like_dom_sf"/>
</dbReference>
<dbReference type="CDD" id="cd00780">
    <property type="entry name" value="NTF2"/>
    <property type="match status" value="1"/>
</dbReference>
<dbReference type="InterPro" id="IPR000504">
    <property type="entry name" value="RRM_dom"/>
</dbReference>
<dbReference type="InterPro" id="IPR018222">
    <property type="entry name" value="Nuclear_transport_factor_2_euk"/>
</dbReference>
<proteinExistence type="predicted"/>
<dbReference type="Pfam" id="PF02136">
    <property type="entry name" value="NTF2"/>
    <property type="match status" value="1"/>
</dbReference>
<dbReference type="SUPFAM" id="SSF54928">
    <property type="entry name" value="RNA-binding domain, RBD"/>
    <property type="match status" value="1"/>
</dbReference>
<dbReference type="PANTHER" id="PTHR10693">
    <property type="entry name" value="RAS GTPASE-ACTIVATING PROTEIN-BINDING PROTEIN"/>
    <property type="match status" value="1"/>
</dbReference>
<gene>
    <name evidence="7" type="ORF">VKT23_007698</name>
    <name evidence="6" type="ORF">VKT23_018320</name>
</gene>
<name>A0ABR1IRS3_9AGAR</name>
<keyword evidence="1 2" id="KW-0694">RNA-binding</keyword>